<name>A0A2Z7CMI9_9LAMI</name>
<evidence type="ECO:0000256" key="1">
    <source>
        <dbReference type="SAM" id="MobiDB-lite"/>
    </source>
</evidence>
<organism evidence="2 3">
    <name type="scientific">Dorcoceras hygrometricum</name>
    <dbReference type="NCBI Taxonomy" id="472368"/>
    <lineage>
        <taxon>Eukaryota</taxon>
        <taxon>Viridiplantae</taxon>
        <taxon>Streptophyta</taxon>
        <taxon>Embryophyta</taxon>
        <taxon>Tracheophyta</taxon>
        <taxon>Spermatophyta</taxon>
        <taxon>Magnoliopsida</taxon>
        <taxon>eudicotyledons</taxon>
        <taxon>Gunneridae</taxon>
        <taxon>Pentapetalae</taxon>
        <taxon>asterids</taxon>
        <taxon>lamiids</taxon>
        <taxon>Lamiales</taxon>
        <taxon>Gesneriaceae</taxon>
        <taxon>Didymocarpoideae</taxon>
        <taxon>Trichosporeae</taxon>
        <taxon>Loxocarpinae</taxon>
        <taxon>Dorcoceras</taxon>
    </lineage>
</organism>
<proteinExistence type="predicted"/>
<sequence>MVNTGLWEKSAFERRASIHRVFLAKRQRLVKICFGRAMERSDRHCTGRMRRRSVVELEKKPVATIQQQRFSSDDSAVTQSQQQRVQGRFRAVTVELRERMATELLTPFEIPQLEQQQTHAKVLQEFLPNLLARVLRSVVELEKKPAATIQQQRFSNDDSAVTQSQQQRNFISWRLATQAPSSPQKFRFSRREARFFVQETPPVEIRKAQDETVEENQLEGRQLVEQIRNPAPDQISLCNLRILEDKLICLIKTNRARRSEKRKSGSKSPGRRHVRRRPPRRARTAARATPSRAGRAMDILMSCAGRATGARWTGDVARGRLGAAASTSGACGACWLACCALDGRRDAHWLRNVTAAHRAMAGRRCTLLLRHDMRRWPA</sequence>
<gene>
    <name evidence="2" type="ORF">F511_24309</name>
</gene>
<feature type="region of interest" description="Disordered" evidence="1">
    <location>
        <begin position="258"/>
        <end position="292"/>
    </location>
</feature>
<protein>
    <submittedName>
        <fullName evidence="2">Uncharacterized protein</fullName>
    </submittedName>
</protein>
<dbReference type="AlphaFoldDB" id="A0A2Z7CMI9"/>
<reference evidence="2 3" key="1">
    <citation type="journal article" date="2015" name="Proc. Natl. Acad. Sci. U.S.A.">
        <title>The resurrection genome of Boea hygrometrica: A blueprint for survival of dehydration.</title>
        <authorList>
            <person name="Xiao L."/>
            <person name="Yang G."/>
            <person name="Zhang L."/>
            <person name="Yang X."/>
            <person name="Zhao S."/>
            <person name="Ji Z."/>
            <person name="Zhou Q."/>
            <person name="Hu M."/>
            <person name="Wang Y."/>
            <person name="Chen M."/>
            <person name="Xu Y."/>
            <person name="Jin H."/>
            <person name="Xiao X."/>
            <person name="Hu G."/>
            <person name="Bao F."/>
            <person name="Hu Y."/>
            <person name="Wan P."/>
            <person name="Li L."/>
            <person name="Deng X."/>
            <person name="Kuang T."/>
            <person name="Xiang C."/>
            <person name="Zhu J.K."/>
            <person name="Oliver M.J."/>
            <person name="He Y."/>
        </authorList>
    </citation>
    <scope>NUCLEOTIDE SEQUENCE [LARGE SCALE GENOMIC DNA]</scope>
    <source>
        <strain evidence="3">cv. XS01</strain>
    </source>
</reference>
<feature type="compositionally biased region" description="Basic residues" evidence="1">
    <location>
        <begin position="258"/>
        <end position="284"/>
    </location>
</feature>
<dbReference type="Proteomes" id="UP000250235">
    <property type="component" value="Unassembled WGS sequence"/>
</dbReference>
<evidence type="ECO:0000313" key="2">
    <source>
        <dbReference type="EMBL" id="KZV48028.1"/>
    </source>
</evidence>
<accession>A0A2Z7CMI9</accession>
<dbReference type="EMBL" id="KQ994506">
    <property type="protein sequence ID" value="KZV48028.1"/>
    <property type="molecule type" value="Genomic_DNA"/>
</dbReference>
<keyword evidence="3" id="KW-1185">Reference proteome</keyword>
<evidence type="ECO:0000313" key="3">
    <source>
        <dbReference type="Proteomes" id="UP000250235"/>
    </source>
</evidence>